<dbReference type="Pfam" id="PF09989">
    <property type="entry name" value="DUF2229"/>
    <property type="match status" value="1"/>
</dbReference>
<dbReference type="Pfam" id="PF01869">
    <property type="entry name" value="BcrAD_BadFG"/>
    <property type="match status" value="2"/>
</dbReference>
<dbReference type="PANTHER" id="PTHR32329">
    <property type="entry name" value="BIFUNCTIONAL PROTEIN [INCLUDES 2-HYDROXYACYL-COA DEHYDRATASE (N-TER) AND ITS ACTIVATOR DOMAIN (C_TERM)-RELATED"/>
    <property type="match status" value="1"/>
</dbReference>
<evidence type="ECO:0000256" key="2">
    <source>
        <dbReference type="ARBA" id="ARBA00022723"/>
    </source>
</evidence>
<evidence type="ECO:0000259" key="5">
    <source>
        <dbReference type="Pfam" id="PF01869"/>
    </source>
</evidence>
<dbReference type="CDD" id="cd24034">
    <property type="entry name" value="ASKHA_NBD_O66634-like_rpt1"/>
    <property type="match status" value="1"/>
</dbReference>
<dbReference type="Gene3D" id="3.30.420.40">
    <property type="match status" value="4"/>
</dbReference>
<dbReference type="InterPro" id="IPR008275">
    <property type="entry name" value="CoA_E_activase_dom"/>
</dbReference>
<evidence type="ECO:0000256" key="4">
    <source>
        <dbReference type="ARBA" id="ARBA00023014"/>
    </source>
</evidence>
<comment type="cofactor">
    <cofactor evidence="1">
        <name>[4Fe-4S] cluster</name>
        <dbReference type="ChEBI" id="CHEBI:49883"/>
    </cofactor>
</comment>
<sequence>MSYVGINIGALTVKVATIRGDARTATVIAHQGRPLEILHEVLARPEFADAEYFGVSGQLGQVPEVAAIQRALKEVDDTFDAVASLGGESFLVYLLVEGKLTNVLSHNKCAAGSGEFFVQQIGRMGLGMEEAVRRSFDGKVVPLASRCSVHCKSDITHKLNRNEATPEDILHTLHDSMANKVIALLEKGVRAPKRVLLIGGVTRNDAMLAALRNKLPDTEFVVLPESPWFEAWGTALLTRDDPHHRSPAFAAPPELGHLPPLHAYGERVQVIDSPPLQAPPDGPLVLGVDAGSTTTKAVLLDPSTRKVVASHYGRTKGNPVAATRECLRALIDAVGNRPIGLIGTTGSARELAGAYLGTEHVYNEISAHAAGATHFDPTVDTIFEIGGQDSKYIYLRNGVPIDYAMNNACSAGTGSFLEESAQSDLGITVSGIADLAIAAPAPVQFKATCAAFINSDIRLAQQKGHPRDNIVAGLVYAIAANYLNRVKGPRYVGKKVFLQGGVALNHAVGHAFAHSVGRPVVIPPSPELLGALGVALLALTRSGSVLGSPVDLHTLGSPEMQLVGHFTCGACKMYCTIDRFMVAGRRFPFGGRCSLYENVWKRKARTAGVKDLVERRAEVLFHVPPSRPAATPKHERVARKHWGVGPAYESAKAFVRESLGHPTVTAPAGEIRIGIPRALTTHSLFPLYSTFFTHLGMEVVLSDVDPRGDLSSNSGFCFPAQIAHGAVLDLTRRGVELIFIPHVMRMPHPNHCRESYLCPITQAEPYFLAKAFPDSRLLSPVLDFTNGYEGCTALVDTAVQQLGATHETAEAAWTEAVRAQTEAERTLRELGTQALAAAIAAGKPAILLAGHSYNAFTPEASQSVGKKLSSMGVATIPADCLLPVGEGPTSWHFANQVLNAVAIAKQYPQLFLLSVSNFSCTIDAFTHSMLASELGSKPYLILEIDAHTADAGVQTRLEAFLDIIGNYQDSRRSSADTFTPCRLISGGHIVRSSGEQVHLTDPRVTIYFPNFSPYHTRAVAMAARWLGLHPGNILPLNRAQLDRGLQYTSGRECLPLPICIGQLLHLHEQRRPGEVAGFYMLRGGAPCVSDSYMGYLERFIIEQRMADLFLFDPREENGYLGFDKERLTKSFSPAIVLGDVLVEIDQVLRVVGAPGSIEQLHAEWEQFTEQTRTLNDFHANLPAFVDALARLPRTKDPMTCPRVVVAGDFFTRFSSFFMDGVRDRYAERGIILKPVDLSDLFLYFAYDEMAWTARNWGMQPGGLAMAKACTRIFEPEGKQYLQQWVGHQMLQGIEEHYRGLFQKTGLLVAGPNVASTVFHKGAEHVSHTIWGELLPTIGKGLDAAREGYDGVILIGPFNCLPFRISEAILKPLSIQQGMPILTYESDGYAVSPSVLRQIDVHIQQVLDHASRPHAAPA</sequence>
<evidence type="ECO:0000259" key="6">
    <source>
        <dbReference type="Pfam" id="PF09989"/>
    </source>
</evidence>
<dbReference type="RefSeq" id="WP_213042711.1">
    <property type="nucleotide sequence ID" value="NZ_CAJNBJ010000016.1"/>
</dbReference>
<dbReference type="InterPro" id="IPR051805">
    <property type="entry name" value="Dehydratase_Activator_Redct"/>
</dbReference>
<keyword evidence="2" id="KW-0479">Metal-binding</keyword>
<keyword evidence="3" id="KW-0408">Iron</keyword>
<dbReference type="PANTHER" id="PTHR32329:SF7">
    <property type="entry name" value="ACTIVATOR OF 2-HYDROXYACYL-COA-HYDRATASE"/>
    <property type="match status" value="1"/>
</dbReference>
<dbReference type="NCBIfam" id="TIGR00241">
    <property type="entry name" value="CoA_E_activ"/>
    <property type="match status" value="1"/>
</dbReference>
<keyword evidence="4" id="KW-0411">Iron-sulfur</keyword>
<evidence type="ECO:0000313" key="7">
    <source>
        <dbReference type="EMBL" id="CAE6759293.1"/>
    </source>
</evidence>
<evidence type="ECO:0000313" key="8">
    <source>
        <dbReference type="Proteomes" id="UP000675880"/>
    </source>
</evidence>
<dbReference type="SUPFAM" id="SSF53067">
    <property type="entry name" value="Actin-like ATPase domain"/>
    <property type="match status" value="2"/>
</dbReference>
<accession>A0ABN7LRH9</accession>
<feature type="domain" description="ATPase BadF/BadG/BcrA/BcrD type" evidence="5">
    <location>
        <begin position="78"/>
        <end position="216"/>
    </location>
</feature>
<dbReference type="Proteomes" id="UP000675880">
    <property type="component" value="Unassembled WGS sequence"/>
</dbReference>
<feature type="domain" description="ATPase BadF/BadG/BcrA/BcrD type" evidence="5">
    <location>
        <begin position="286"/>
        <end position="538"/>
    </location>
</feature>
<dbReference type="InterPro" id="IPR043129">
    <property type="entry name" value="ATPase_NBD"/>
</dbReference>
<dbReference type="InterPro" id="IPR018709">
    <property type="entry name" value="CoA_activase_DUF2229"/>
</dbReference>
<dbReference type="CDD" id="cd24035">
    <property type="entry name" value="ASKHA_NBD_O66634-like_rpt2"/>
    <property type="match status" value="1"/>
</dbReference>
<dbReference type="InterPro" id="IPR002731">
    <property type="entry name" value="ATPase_BadF"/>
</dbReference>
<organism evidence="7 8">
    <name type="scientific">Nitrospira defluvii</name>
    <dbReference type="NCBI Taxonomy" id="330214"/>
    <lineage>
        <taxon>Bacteria</taxon>
        <taxon>Pseudomonadati</taxon>
        <taxon>Nitrospirota</taxon>
        <taxon>Nitrospiria</taxon>
        <taxon>Nitrospirales</taxon>
        <taxon>Nitrospiraceae</taxon>
        <taxon>Nitrospira</taxon>
    </lineage>
</organism>
<keyword evidence="8" id="KW-1185">Reference proteome</keyword>
<gene>
    <name evidence="7" type="ORF">NSPZN2_30562</name>
</gene>
<protein>
    <submittedName>
        <fullName evidence="7">CoA-substrate-specific enzyme activase</fullName>
    </submittedName>
</protein>
<evidence type="ECO:0000256" key="3">
    <source>
        <dbReference type="ARBA" id="ARBA00023004"/>
    </source>
</evidence>
<reference evidence="7 8" key="1">
    <citation type="submission" date="2021-02" db="EMBL/GenBank/DDBJ databases">
        <authorList>
            <person name="Han P."/>
        </authorList>
    </citation>
    <scope>NUCLEOTIDE SEQUENCE [LARGE SCALE GENOMIC DNA]</scope>
    <source>
        <strain evidence="7">Candidatus Nitrospira sp. ZN2</strain>
    </source>
</reference>
<name>A0ABN7LRH9_9BACT</name>
<comment type="caution">
    <text evidence="7">The sequence shown here is derived from an EMBL/GenBank/DDBJ whole genome shotgun (WGS) entry which is preliminary data.</text>
</comment>
<proteinExistence type="predicted"/>
<evidence type="ECO:0000256" key="1">
    <source>
        <dbReference type="ARBA" id="ARBA00001966"/>
    </source>
</evidence>
<feature type="domain" description="DUF2229" evidence="6">
    <location>
        <begin position="672"/>
        <end position="881"/>
    </location>
</feature>
<dbReference type="EMBL" id="CAJNBJ010000016">
    <property type="protein sequence ID" value="CAE6759293.1"/>
    <property type="molecule type" value="Genomic_DNA"/>
</dbReference>